<evidence type="ECO:0000256" key="1">
    <source>
        <dbReference type="ARBA" id="ARBA00001974"/>
    </source>
</evidence>
<dbReference type="SUPFAM" id="SSF56645">
    <property type="entry name" value="Acyl-CoA dehydrogenase NM domain-like"/>
    <property type="match status" value="1"/>
</dbReference>
<feature type="domain" description="Acyl-CoA dehydrogenase/oxidase N-terminal" evidence="10">
    <location>
        <begin position="32"/>
        <end position="153"/>
    </location>
</feature>
<comment type="caution">
    <text evidence="11">The sequence shown here is derived from an EMBL/GenBank/DDBJ whole genome shotgun (WGS) entry which is preliminary data.</text>
</comment>
<dbReference type="EMBL" id="JBEPLU010000001">
    <property type="protein sequence ID" value="MET3526975.1"/>
    <property type="molecule type" value="Genomic_DNA"/>
</dbReference>
<dbReference type="Gene3D" id="2.40.110.10">
    <property type="entry name" value="Butyryl-CoA Dehydrogenase, subunit A, domain 2"/>
    <property type="match status" value="1"/>
</dbReference>
<dbReference type="Pfam" id="PF00441">
    <property type="entry name" value="Acyl-CoA_dh_1"/>
    <property type="match status" value="1"/>
</dbReference>
<name>A0ABV2EIV5_9CAUL</name>
<sequence>MTMTADRPQSSFTLTPQDELNDLRMSDKAMPLLNKVREFIKDVVQPMSEEFHRLGEGKTDIWSYAPGQLEVLEAAKDKAKAAGLWNFFLPDAHTGEGLSNLDYAYIAVELGKNPMSSEVMNCAAPDTGNMEVLERVGTPEQKEKWLKPLLEGKIRSAFAMTEVNAASSDAKNINTRATLVGDEYVINGEKHYISGAGDPRCKVMITMVQTSPDGPPHLRQSQILVPTDAPGLKIVGPMNVFGDPDAPHGHMHIVFDNVRVPASNMLLGEGRGFEISQLRLGPGRIHHCMRAIGQAEKALDLLVNRGLTREAFGKPIIQLGGNIEIVSRARIEIEAMRLMVLKAAKAMDVLPREEARIWIHMVKAMVPERVCKIIDQAIQMHGALGVSQKTPLARMYTSTRTLRLADGPDEVHHMVVGRHEVRRFREMPQDPSTAAVFRN</sequence>
<dbReference type="InterPro" id="IPR046373">
    <property type="entry name" value="Acyl-CoA_Oxase/DH_mid-dom_sf"/>
</dbReference>
<evidence type="ECO:0000313" key="12">
    <source>
        <dbReference type="Proteomes" id="UP001549110"/>
    </source>
</evidence>
<keyword evidence="12" id="KW-1185">Reference proteome</keyword>
<evidence type="ECO:0000256" key="7">
    <source>
        <dbReference type="RuleBase" id="RU362125"/>
    </source>
</evidence>
<keyword evidence="4 7" id="KW-0285">Flavoprotein</keyword>
<protein>
    <submittedName>
        <fullName evidence="11">Acyl-CoA dehydrogenase</fullName>
        <ecNumber evidence="11">1.3.8.7</ecNumber>
    </submittedName>
</protein>
<dbReference type="InterPro" id="IPR036250">
    <property type="entry name" value="AcylCo_DH-like_C"/>
</dbReference>
<dbReference type="PANTHER" id="PTHR48083:SF13">
    <property type="entry name" value="ACYL-COA DEHYDROGENASE FAMILY MEMBER 11"/>
    <property type="match status" value="1"/>
</dbReference>
<dbReference type="PANTHER" id="PTHR48083">
    <property type="entry name" value="MEDIUM-CHAIN SPECIFIC ACYL-COA DEHYDROGENASE, MITOCHONDRIAL-RELATED"/>
    <property type="match status" value="1"/>
</dbReference>
<feature type="domain" description="Acyl-CoA dehydrogenase/oxidase C-terminal" evidence="8">
    <location>
        <begin position="270"/>
        <end position="419"/>
    </location>
</feature>
<evidence type="ECO:0000256" key="4">
    <source>
        <dbReference type="ARBA" id="ARBA00022630"/>
    </source>
</evidence>
<dbReference type="SUPFAM" id="SSF47203">
    <property type="entry name" value="Acyl-CoA dehydrogenase C-terminal domain-like"/>
    <property type="match status" value="1"/>
</dbReference>
<dbReference type="GO" id="GO:0070991">
    <property type="term" value="F:medium-chain fatty acyl-CoA dehydrogenase activity"/>
    <property type="evidence" value="ECO:0007669"/>
    <property type="project" value="UniProtKB-EC"/>
</dbReference>
<dbReference type="InterPro" id="IPR037069">
    <property type="entry name" value="AcylCoA_DH/ox_N_sf"/>
</dbReference>
<dbReference type="Pfam" id="PF02770">
    <property type="entry name" value="Acyl-CoA_dh_M"/>
    <property type="match status" value="1"/>
</dbReference>
<evidence type="ECO:0000313" key="11">
    <source>
        <dbReference type="EMBL" id="MET3526975.1"/>
    </source>
</evidence>
<comment type="similarity">
    <text evidence="2 7">Belongs to the acyl-CoA dehydrogenase family.</text>
</comment>
<comment type="cofactor">
    <cofactor evidence="1 7">
        <name>FAD</name>
        <dbReference type="ChEBI" id="CHEBI:57692"/>
    </cofactor>
</comment>
<dbReference type="InterPro" id="IPR006091">
    <property type="entry name" value="Acyl-CoA_Oxase/DH_mid-dom"/>
</dbReference>
<dbReference type="Proteomes" id="UP001549110">
    <property type="component" value="Unassembled WGS sequence"/>
</dbReference>
<comment type="subunit">
    <text evidence="3">Homodimer.</text>
</comment>
<dbReference type="InterPro" id="IPR013786">
    <property type="entry name" value="AcylCoA_DH/ox_N"/>
</dbReference>
<dbReference type="Gene3D" id="1.10.540.10">
    <property type="entry name" value="Acyl-CoA dehydrogenase/oxidase, N-terminal domain"/>
    <property type="match status" value="1"/>
</dbReference>
<proteinExistence type="inferred from homology"/>
<reference evidence="11 12" key="1">
    <citation type="submission" date="2024-06" db="EMBL/GenBank/DDBJ databases">
        <title>Genomic Encyclopedia of Type Strains, Phase IV (KMG-IV): sequencing the most valuable type-strain genomes for metagenomic binning, comparative biology and taxonomic classification.</title>
        <authorList>
            <person name="Goeker M."/>
        </authorList>
    </citation>
    <scope>NUCLEOTIDE SEQUENCE [LARGE SCALE GENOMIC DNA]</scope>
    <source>
        <strain evidence="11 12">DSM 17809</strain>
    </source>
</reference>
<dbReference type="InterPro" id="IPR009075">
    <property type="entry name" value="AcylCo_DH/oxidase_C"/>
</dbReference>
<gene>
    <name evidence="11" type="ORF">ABID41_002070</name>
</gene>
<evidence type="ECO:0000259" key="9">
    <source>
        <dbReference type="Pfam" id="PF02770"/>
    </source>
</evidence>
<dbReference type="InterPro" id="IPR050741">
    <property type="entry name" value="Acyl-CoA_dehydrogenase"/>
</dbReference>
<dbReference type="Pfam" id="PF02771">
    <property type="entry name" value="Acyl-CoA_dh_N"/>
    <property type="match status" value="1"/>
</dbReference>
<dbReference type="EC" id="1.3.8.7" evidence="11"/>
<evidence type="ECO:0000256" key="3">
    <source>
        <dbReference type="ARBA" id="ARBA00011738"/>
    </source>
</evidence>
<dbReference type="Gene3D" id="1.20.140.10">
    <property type="entry name" value="Butyryl-CoA Dehydrogenase, subunit A, domain 3"/>
    <property type="match status" value="1"/>
</dbReference>
<evidence type="ECO:0000259" key="10">
    <source>
        <dbReference type="Pfam" id="PF02771"/>
    </source>
</evidence>
<evidence type="ECO:0000259" key="8">
    <source>
        <dbReference type="Pfam" id="PF00441"/>
    </source>
</evidence>
<keyword evidence="5 7" id="KW-0274">FAD</keyword>
<evidence type="ECO:0000256" key="5">
    <source>
        <dbReference type="ARBA" id="ARBA00022827"/>
    </source>
</evidence>
<dbReference type="InterPro" id="IPR009100">
    <property type="entry name" value="AcylCoA_DH/oxidase_NM_dom_sf"/>
</dbReference>
<evidence type="ECO:0000256" key="2">
    <source>
        <dbReference type="ARBA" id="ARBA00009347"/>
    </source>
</evidence>
<keyword evidence="6 7" id="KW-0560">Oxidoreductase</keyword>
<organism evidence="11 12">
    <name type="scientific">Phenylobacterium koreense</name>
    <dbReference type="NCBI Taxonomy" id="266125"/>
    <lineage>
        <taxon>Bacteria</taxon>
        <taxon>Pseudomonadati</taxon>
        <taxon>Pseudomonadota</taxon>
        <taxon>Alphaproteobacteria</taxon>
        <taxon>Caulobacterales</taxon>
        <taxon>Caulobacteraceae</taxon>
        <taxon>Phenylobacterium</taxon>
    </lineage>
</organism>
<feature type="domain" description="Acyl-CoA oxidase/dehydrogenase middle" evidence="9">
    <location>
        <begin position="157"/>
        <end position="257"/>
    </location>
</feature>
<accession>A0ABV2EIV5</accession>
<evidence type="ECO:0000256" key="6">
    <source>
        <dbReference type="ARBA" id="ARBA00023002"/>
    </source>
</evidence>